<proteinExistence type="predicted"/>
<organism evidence="1">
    <name type="scientific">Candidatus Methanogaster sp. ANME-2c ERB4</name>
    <dbReference type="NCBI Taxonomy" id="2759911"/>
    <lineage>
        <taxon>Archaea</taxon>
        <taxon>Methanobacteriati</taxon>
        <taxon>Methanobacteriota</taxon>
        <taxon>Stenosarchaea group</taxon>
        <taxon>Methanomicrobia</taxon>
        <taxon>Methanosarcinales</taxon>
        <taxon>ANME-2 cluster</taxon>
        <taxon>Candidatus Methanogasteraceae</taxon>
        <taxon>Candidatus Methanogaster</taxon>
    </lineage>
</organism>
<dbReference type="AlphaFoldDB" id="A0A7G9Y5F3"/>
<evidence type="ECO:0000313" key="1">
    <source>
        <dbReference type="EMBL" id="QNO43237.1"/>
    </source>
</evidence>
<reference evidence="1" key="1">
    <citation type="submission" date="2020-06" db="EMBL/GenBank/DDBJ databases">
        <title>Unique genomic features of the anaerobic methanotrophic archaea.</title>
        <authorList>
            <person name="Chadwick G.L."/>
            <person name="Skennerton C.T."/>
            <person name="Laso-Perez R."/>
            <person name="Leu A.O."/>
            <person name="Speth D.R."/>
            <person name="Yu H."/>
            <person name="Morgan-Lang C."/>
            <person name="Hatzenpichler R."/>
            <person name="Goudeau D."/>
            <person name="Malmstrom R."/>
            <person name="Brazelton W.J."/>
            <person name="Woyke T."/>
            <person name="Hallam S.J."/>
            <person name="Tyson G.W."/>
            <person name="Wegener G."/>
            <person name="Boetius A."/>
            <person name="Orphan V."/>
        </authorList>
    </citation>
    <scope>NUCLEOTIDE SEQUENCE</scope>
</reference>
<protein>
    <recommendedName>
        <fullName evidence="2">4Fe-4S ferredoxin-type domain-containing protein</fullName>
    </recommendedName>
</protein>
<name>A0A7G9Y5F3_9EURY</name>
<gene>
    <name evidence="1" type="ORF">EOOENEJO_00015</name>
</gene>
<dbReference type="EMBL" id="MT630800">
    <property type="protein sequence ID" value="QNO43237.1"/>
    <property type="molecule type" value="Genomic_DNA"/>
</dbReference>
<accession>A0A7G9Y5F3</accession>
<sequence>MKYQIDESFCAGCGLCVMRRRSLSIGAPDAERMLVGASADESSR</sequence>
<evidence type="ECO:0008006" key="2">
    <source>
        <dbReference type="Google" id="ProtNLM"/>
    </source>
</evidence>